<dbReference type="Gene3D" id="2.40.50.140">
    <property type="entry name" value="Nucleic acid-binding proteins"/>
    <property type="match status" value="1"/>
</dbReference>
<dbReference type="PANTHER" id="PTHR43875:SF1">
    <property type="entry name" value="OSMOPROTECTIVE COMPOUNDS UPTAKE ATP-BINDING PROTEIN GGTA"/>
    <property type="match status" value="1"/>
</dbReference>
<dbReference type="Proteomes" id="UP001596250">
    <property type="component" value="Unassembled WGS sequence"/>
</dbReference>
<evidence type="ECO:0000313" key="6">
    <source>
        <dbReference type="Proteomes" id="UP001596250"/>
    </source>
</evidence>
<gene>
    <name evidence="5" type="ORF">ACFPXP_14250</name>
</gene>
<keyword evidence="1" id="KW-0813">Transport</keyword>
<dbReference type="NCBIfam" id="NF008653">
    <property type="entry name" value="PRK11650.1"/>
    <property type="match status" value="1"/>
</dbReference>
<evidence type="ECO:0000256" key="2">
    <source>
        <dbReference type="ARBA" id="ARBA00022741"/>
    </source>
</evidence>
<dbReference type="SUPFAM" id="SSF52540">
    <property type="entry name" value="P-loop containing nucleoside triphosphate hydrolases"/>
    <property type="match status" value="1"/>
</dbReference>
<reference evidence="6" key="1">
    <citation type="journal article" date="2019" name="Int. J. Syst. Evol. Microbiol.">
        <title>The Global Catalogue of Microorganisms (GCM) 10K type strain sequencing project: providing services to taxonomists for standard genome sequencing and annotation.</title>
        <authorList>
            <consortium name="The Broad Institute Genomics Platform"/>
            <consortium name="The Broad Institute Genome Sequencing Center for Infectious Disease"/>
            <person name="Wu L."/>
            <person name="Ma J."/>
        </authorList>
    </citation>
    <scope>NUCLEOTIDE SEQUENCE [LARGE SCALE GENOMIC DNA]</scope>
    <source>
        <strain evidence="6">CCM 8749</strain>
    </source>
</reference>
<dbReference type="InterPro" id="IPR040582">
    <property type="entry name" value="OB_MalK-like"/>
</dbReference>
<dbReference type="Gene3D" id="3.40.50.300">
    <property type="entry name" value="P-loop containing nucleotide triphosphate hydrolases"/>
    <property type="match status" value="1"/>
</dbReference>
<dbReference type="InterPro" id="IPR015855">
    <property type="entry name" value="ABC_transpr_MalK-like"/>
</dbReference>
<dbReference type="InterPro" id="IPR008995">
    <property type="entry name" value="Mo/tungstate-bd_C_term_dom"/>
</dbReference>
<dbReference type="InterPro" id="IPR027417">
    <property type="entry name" value="P-loop_NTPase"/>
</dbReference>
<evidence type="ECO:0000313" key="5">
    <source>
        <dbReference type="EMBL" id="MFC5987564.1"/>
    </source>
</evidence>
<dbReference type="PROSITE" id="PS00211">
    <property type="entry name" value="ABC_TRANSPORTER_1"/>
    <property type="match status" value="1"/>
</dbReference>
<keyword evidence="3 5" id="KW-0067">ATP-binding</keyword>
<dbReference type="InterPro" id="IPR003439">
    <property type="entry name" value="ABC_transporter-like_ATP-bd"/>
</dbReference>
<dbReference type="RefSeq" id="WP_379894967.1">
    <property type="nucleotide sequence ID" value="NZ_CBCSCT010000034.1"/>
</dbReference>
<dbReference type="PROSITE" id="PS50893">
    <property type="entry name" value="ABC_TRANSPORTER_2"/>
    <property type="match status" value="1"/>
</dbReference>
<dbReference type="InterPro" id="IPR017871">
    <property type="entry name" value="ABC_transporter-like_CS"/>
</dbReference>
<sequence>MACVEFRNVRKEFTDEKKGTFTAVADSNLIIQDKEFLVFVGPSGCGKTTSLRMIAGLERQTSGDILIGDRIVNHLHPKDRDIAMVFQDYALYPHMTIRENLSFGLRNLKKPKDYIEKKVKEAAVILGLEDMLNRKPRELSGGQRQRVAVGRAIVRDPQVFLFDEPLSNLDAKLRVQMRVELSELHKRLEATIVYVTHDQVEAMTLGERIVVMNQGMIQQIATPKELYANPQNMFVAGFIGSPAMNFIDAVVEGNKVIVEGTFLKVPNHVAAVLQGYEHRPIVVGIRPEHIYGDDYAPSIDREHTLQARIQVVEHLGSENLVYFRMGSRRITAKVHPETKAYAGLEKTFVLDMSKVHYFDPLTEQRIL</sequence>
<dbReference type="EMBL" id="JBHSQV010000166">
    <property type="protein sequence ID" value="MFC5987564.1"/>
    <property type="molecule type" value="Genomic_DNA"/>
</dbReference>
<dbReference type="InterPro" id="IPR003593">
    <property type="entry name" value="AAA+_ATPase"/>
</dbReference>
<name>A0ABW1IRE3_9BACL</name>
<proteinExistence type="predicted"/>
<dbReference type="Pfam" id="PF17912">
    <property type="entry name" value="OB_MalK"/>
    <property type="match status" value="1"/>
</dbReference>
<feature type="domain" description="ABC transporter" evidence="4">
    <location>
        <begin position="4"/>
        <end position="239"/>
    </location>
</feature>
<accession>A0ABW1IRE3</accession>
<keyword evidence="2" id="KW-0547">Nucleotide-binding</keyword>
<dbReference type="GO" id="GO:0005524">
    <property type="term" value="F:ATP binding"/>
    <property type="evidence" value="ECO:0007669"/>
    <property type="project" value="UniProtKB-KW"/>
</dbReference>
<dbReference type="InterPro" id="IPR047641">
    <property type="entry name" value="ABC_transpr_MalK/UgpC-like"/>
</dbReference>
<dbReference type="InterPro" id="IPR012340">
    <property type="entry name" value="NA-bd_OB-fold"/>
</dbReference>
<dbReference type="Pfam" id="PF00005">
    <property type="entry name" value="ABC_tran"/>
    <property type="match status" value="1"/>
</dbReference>
<keyword evidence="6" id="KW-1185">Reference proteome</keyword>
<dbReference type="Gene3D" id="2.40.50.100">
    <property type="match status" value="1"/>
</dbReference>
<protein>
    <submittedName>
        <fullName evidence="5">ABC transporter ATP-binding protein</fullName>
    </submittedName>
</protein>
<dbReference type="SMART" id="SM00382">
    <property type="entry name" value="AAA"/>
    <property type="match status" value="1"/>
</dbReference>
<dbReference type="CDD" id="cd03301">
    <property type="entry name" value="ABC_MalK_N"/>
    <property type="match status" value="1"/>
</dbReference>
<evidence type="ECO:0000256" key="1">
    <source>
        <dbReference type="ARBA" id="ARBA00022448"/>
    </source>
</evidence>
<evidence type="ECO:0000256" key="3">
    <source>
        <dbReference type="ARBA" id="ARBA00022840"/>
    </source>
</evidence>
<comment type="caution">
    <text evidence="5">The sequence shown here is derived from an EMBL/GenBank/DDBJ whole genome shotgun (WGS) entry which is preliminary data.</text>
</comment>
<organism evidence="5 6">
    <name type="scientific">Marinicrinis lubricantis</name>
    <dbReference type="NCBI Taxonomy" id="2086470"/>
    <lineage>
        <taxon>Bacteria</taxon>
        <taxon>Bacillati</taxon>
        <taxon>Bacillota</taxon>
        <taxon>Bacilli</taxon>
        <taxon>Bacillales</taxon>
        <taxon>Paenibacillaceae</taxon>
    </lineage>
</organism>
<evidence type="ECO:0000259" key="4">
    <source>
        <dbReference type="PROSITE" id="PS50893"/>
    </source>
</evidence>
<dbReference type="SUPFAM" id="SSF50331">
    <property type="entry name" value="MOP-like"/>
    <property type="match status" value="1"/>
</dbReference>
<dbReference type="PANTHER" id="PTHR43875">
    <property type="entry name" value="MALTODEXTRIN IMPORT ATP-BINDING PROTEIN MSMX"/>
    <property type="match status" value="1"/>
</dbReference>